<dbReference type="PROSITE" id="PS51257">
    <property type="entry name" value="PROKAR_LIPOPROTEIN"/>
    <property type="match status" value="1"/>
</dbReference>
<reference evidence="3 4" key="1">
    <citation type="submission" date="2023-07" db="EMBL/GenBank/DDBJ databases">
        <title>Sequencing the genomes of 1000 actinobacteria strains.</title>
        <authorList>
            <person name="Klenk H.-P."/>
        </authorList>
    </citation>
    <scope>NUCLEOTIDE SEQUENCE [LARGE SCALE GENOMIC DNA]</scope>
    <source>
        <strain evidence="3 4">GD13</strain>
    </source>
</reference>
<name>A0ABT9NQ54_9ACTN</name>
<accession>A0ABT9NQ54</accession>
<organism evidence="3 4">
    <name type="scientific">Nocardioides massiliensis</name>
    <dbReference type="NCBI Taxonomy" id="1325935"/>
    <lineage>
        <taxon>Bacteria</taxon>
        <taxon>Bacillati</taxon>
        <taxon>Actinomycetota</taxon>
        <taxon>Actinomycetes</taxon>
        <taxon>Propionibacteriales</taxon>
        <taxon>Nocardioidaceae</taxon>
        <taxon>Nocardioides</taxon>
    </lineage>
</organism>
<dbReference type="InterPro" id="IPR026004">
    <property type="entry name" value="Septum_form"/>
</dbReference>
<evidence type="ECO:0000313" key="4">
    <source>
        <dbReference type="Proteomes" id="UP001240447"/>
    </source>
</evidence>
<dbReference type="RefSeq" id="WP_306825121.1">
    <property type="nucleotide sequence ID" value="NZ_JAUSQM010000001.1"/>
</dbReference>
<dbReference type="Pfam" id="PF13845">
    <property type="entry name" value="Septum_form"/>
    <property type="match status" value="1"/>
</dbReference>
<comment type="caution">
    <text evidence="3">The sequence shown here is derived from an EMBL/GenBank/DDBJ whole genome shotgun (WGS) entry which is preliminary data.</text>
</comment>
<evidence type="ECO:0000313" key="3">
    <source>
        <dbReference type="EMBL" id="MDP9822436.1"/>
    </source>
</evidence>
<feature type="chain" id="PRO_5046352463" description="Septum formation-related domain-containing protein" evidence="1">
    <location>
        <begin position="36"/>
        <end position="276"/>
    </location>
</feature>
<feature type="domain" description="Septum formation-related" evidence="2">
    <location>
        <begin position="133"/>
        <end position="270"/>
    </location>
</feature>
<keyword evidence="1" id="KW-0732">Signal</keyword>
<evidence type="ECO:0000259" key="2">
    <source>
        <dbReference type="Pfam" id="PF13845"/>
    </source>
</evidence>
<gene>
    <name evidence="3" type="ORF">J2S59_002245</name>
</gene>
<protein>
    <recommendedName>
        <fullName evidence="2">Septum formation-related domain-containing protein</fullName>
    </recommendedName>
</protein>
<keyword evidence="4" id="KW-1185">Reference proteome</keyword>
<proteinExistence type="predicted"/>
<sequence>MEARMARTGRRLRRTSPAAFAAVVLALLAASCSNATPDEPAEDAPVVIETPRADACRVLEPQDAAASSNERDVVDCTEEHTARTFVVDEFPPAFADAAYDDTRLGEHVYGVCDEAFAKVVGGDESARLRSLLSWVWFRPQADAWEAGARWFRCDVVGGTDTAETYRPLPADLDKILDTQPDEWMACVQGPQVAGAPRVPCSEPHNWRAATTIKLGKAGDDYPGDRLAEVRTRDFCRTSISAWLDYPDSYEFGFTWFGQAEWEVGNRRSICWAKIDR</sequence>
<evidence type="ECO:0000256" key="1">
    <source>
        <dbReference type="SAM" id="SignalP"/>
    </source>
</evidence>
<dbReference type="Proteomes" id="UP001240447">
    <property type="component" value="Unassembled WGS sequence"/>
</dbReference>
<feature type="signal peptide" evidence="1">
    <location>
        <begin position="1"/>
        <end position="35"/>
    </location>
</feature>
<dbReference type="EMBL" id="JAUSQM010000001">
    <property type="protein sequence ID" value="MDP9822436.1"/>
    <property type="molecule type" value="Genomic_DNA"/>
</dbReference>